<dbReference type="SMART" id="SM00257">
    <property type="entry name" value="LysM"/>
    <property type="match status" value="1"/>
</dbReference>
<dbReference type="Gene3D" id="3.10.350.10">
    <property type="entry name" value="LysM domain"/>
    <property type="match status" value="1"/>
</dbReference>
<evidence type="ECO:0000259" key="3">
    <source>
        <dbReference type="PROSITE" id="PS51782"/>
    </source>
</evidence>
<dbReference type="Pfam" id="PF01476">
    <property type="entry name" value="LysM"/>
    <property type="match status" value="1"/>
</dbReference>
<dbReference type="InterPro" id="IPR036779">
    <property type="entry name" value="LysM_dom_sf"/>
</dbReference>
<dbReference type="PROSITE" id="PS51782">
    <property type="entry name" value="LYSM"/>
    <property type="match status" value="1"/>
</dbReference>
<dbReference type="PROSITE" id="PS51257">
    <property type="entry name" value="PROKAR_LIPOPROTEIN"/>
    <property type="match status" value="1"/>
</dbReference>
<feature type="compositionally biased region" description="Low complexity" evidence="1">
    <location>
        <begin position="154"/>
        <end position="173"/>
    </location>
</feature>
<reference evidence="4" key="1">
    <citation type="submission" date="2020-06" db="EMBL/GenBank/DDBJ databases">
        <title>Analysis procedures for assessing recovery of high quality, complete, closed genomes from Nanopore long read metagenome sequencing.</title>
        <authorList>
            <person name="Bessarab I."/>
            <person name="Arumugam K."/>
            <person name="Haryono M."/>
            <person name="Liu X."/>
            <person name="Roy S."/>
            <person name="Zuniga-Montanez R.E."/>
            <person name="Qiu G."/>
            <person name="Drautz-Moses D.I."/>
            <person name="Law Y.Y."/>
            <person name="Wuertz S."/>
            <person name="Lauro F.M."/>
            <person name="Huson D.H."/>
            <person name="Williams R.B."/>
        </authorList>
    </citation>
    <scope>NUCLEOTIDE SEQUENCE [LARGE SCALE GENOMIC DNA]</scope>
    <source>
        <strain evidence="4">SSD2</strain>
    </source>
</reference>
<protein>
    <submittedName>
        <fullName evidence="4">LysM peptidoglycan-binding domain-containing protein</fullName>
    </submittedName>
</protein>
<dbReference type="InterPro" id="IPR018392">
    <property type="entry name" value="LysM"/>
</dbReference>
<keyword evidence="2" id="KW-0732">Signal</keyword>
<dbReference type="KEGG" id="this:HZT40_00165"/>
<evidence type="ECO:0000256" key="2">
    <source>
        <dbReference type="SAM" id="SignalP"/>
    </source>
</evidence>
<dbReference type="Proteomes" id="UP000510621">
    <property type="component" value="Chromosome"/>
</dbReference>
<dbReference type="EMBL" id="CP059265">
    <property type="protein sequence ID" value="QLQ30292.1"/>
    <property type="molecule type" value="Genomic_DNA"/>
</dbReference>
<dbReference type="CDD" id="cd00118">
    <property type="entry name" value="LysM"/>
    <property type="match status" value="1"/>
</dbReference>
<dbReference type="AlphaFoldDB" id="A0A7L6AMB6"/>
<accession>A0A7L6AMB6</accession>
<feature type="region of interest" description="Disordered" evidence="1">
    <location>
        <begin position="149"/>
        <end position="182"/>
    </location>
</feature>
<keyword evidence="5" id="KW-1185">Reference proteome</keyword>
<feature type="chain" id="PRO_5029719919" evidence="2">
    <location>
        <begin position="21"/>
        <end position="229"/>
    </location>
</feature>
<proteinExistence type="predicted"/>
<organism evidence="4 5">
    <name type="scientific">Candidatus Thiothrix singaporensis</name>
    <dbReference type="NCBI Taxonomy" id="2799669"/>
    <lineage>
        <taxon>Bacteria</taxon>
        <taxon>Pseudomonadati</taxon>
        <taxon>Pseudomonadota</taxon>
        <taxon>Gammaproteobacteria</taxon>
        <taxon>Thiotrichales</taxon>
        <taxon>Thiotrichaceae</taxon>
        <taxon>Thiothrix</taxon>
    </lineage>
</organism>
<dbReference type="SUPFAM" id="SSF54106">
    <property type="entry name" value="LysM domain"/>
    <property type="match status" value="1"/>
</dbReference>
<gene>
    <name evidence="4" type="ORF">HZT40_00165</name>
</gene>
<evidence type="ECO:0000313" key="5">
    <source>
        <dbReference type="Proteomes" id="UP000510621"/>
    </source>
</evidence>
<evidence type="ECO:0000256" key="1">
    <source>
        <dbReference type="SAM" id="MobiDB-lite"/>
    </source>
</evidence>
<name>A0A7L6AMB6_9GAMM</name>
<feature type="domain" description="LysM" evidence="3">
    <location>
        <begin position="183"/>
        <end position="228"/>
    </location>
</feature>
<evidence type="ECO:0000313" key="4">
    <source>
        <dbReference type="EMBL" id="QLQ30292.1"/>
    </source>
</evidence>
<sequence>MDRKIRLAAASSLLAMTVAACTPNPYYNGYNYGSGSNTQASGGVVNRAAVTHSHCGRVHSHVLPPQGLAHDHGDGCIGAAAGGGAVATVTPPQNYNNYTQPSYTAPQQPATTYGYTAPATTTYYDYSAGNNSGGYATNYDYSAYSSPKTGTSGYSSYTAPKTTTSSSSTYRSTAPGSGTSSSNFYTVQKGDTVFQVMRNTGVYWKDIIRLNNLQAPDYKLAPGQTLKLK</sequence>
<feature type="signal peptide" evidence="2">
    <location>
        <begin position="1"/>
        <end position="20"/>
    </location>
</feature>